<organism evidence="2 3">
    <name type="scientific">Sordaria macrospora</name>
    <dbReference type="NCBI Taxonomy" id="5147"/>
    <lineage>
        <taxon>Eukaryota</taxon>
        <taxon>Fungi</taxon>
        <taxon>Dikarya</taxon>
        <taxon>Ascomycota</taxon>
        <taxon>Pezizomycotina</taxon>
        <taxon>Sordariomycetes</taxon>
        <taxon>Sordariomycetidae</taxon>
        <taxon>Sordariales</taxon>
        <taxon>Sordariaceae</taxon>
        <taxon>Sordaria</taxon>
    </lineage>
</organism>
<dbReference type="VEuPathDB" id="FungiDB:SMAC_02713"/>
<gene>
    <name evidence="2" type="ORF">SMACR_02713</name>
</gene>
<feature type="region of interest" description="Disordered" evidence="1">
    <location>
        <begin position="180"/>
        <end position="206"/>
    </location>
</feature>
<dbReference type="EMBL" id="NMPR01000004">
    <property type="protein sequence ID" value="KAA8636349.1"/>
    <property type="molecule type" value="Genomic_DNA"/>
</dbReference>
<proteinExistence type="predicted"/>
<protein>
    <submittedName>
        <fullName evidence="2">Uncharacterized protein</fullName>
    </submittedName>
</protein>
<dbReference type="OMA" id="HKEHIRM"/>
<sequence length="314" mass="34993">MSQAFRFPAGPAKIRTLYIRVKPAPTSLSERRAVLRALSQHGDIEMFKQLYDSSSFISIASSKNVASSIVRRSPLQFDVLARNSFDPRVPDSIRPPLPIDTSTAVSLPTTAARGTITNSNSKPGQTEKLNPQRLPLSPSAFKLPTLPERDPTAFVTKTFMLEAFHAPEYPHKEHIRMSPLYGPWPREKDPDPSSSSYDTSCATPSNNNKLTLNSAALRASVPQDMAYSGLHDWESAGQDAMDIEEMTATEQGISADSATMVKTWRAFWRQRVDRGDTLQYEVGTKGDMGSAYSHIMKRKMKQQNKKRIQDMLSV</sequence>
<dbReference type="Proteomes" id="UP000433876">
    <property type="component" value="Unassembled WGS sequence"/>
</dbReference>
<evidence type="ECO:0000313" key="2">
    <source>
        <dbReference type="EMBL" id="KAA8636349.1"/>
    </source>
</evidence>
<reference evidence="2 3" key="1">
    <citation type="submission" date="2017-07" db="EMBL/GenBank/DDBJ databases">
        <title>Genome sequence of the Sordaria macrospora wild type strain R19027.</title>
        <authorList>
            <person name="Nowrousian M."/>
            <person name="Teichert I."/>
            <person name="Kueck U."/>
        </authorList>
    </citation>
    <scope>NUCLEOTIDE SEQUENCE [LARGE SCALE GENOMIC DNA]</scope>
    <source>
        <strain evidence="2 3">R19027</strain>
        <tissue evidence="2">Mycelium</tissue>
    </source>
</reference>
<evidence type="ECO:0000313" key="3">
    <source>
        <dbReference type="Proteomes" id="UP000433876"/>
    </source>
</evidence>
<name>A0A8S9A304_SORMA</name>
<evidence type="ECO:0000256" key="1">
    <source>
        <dbReference type="SAM" id="MobiDB-lite"/>
    </source>
</evidence>
<feature type="compositionally biased region" description="Low complexity" evidence="1">
    <location>
        <begin position="192"/>
        <end position="205"/>
    </location>
</feature>
<comment type="caution">
    <text evidence="2">The sequence shown here is derived from an EMBL/GenBank/DDBJ whole genome shotgun (WGS) entry which is preliminary data.</text>
</comment>
<accession>A0A8S9A304</accession>
<dbReference type="AlphaFoldDB" id="A0A8S9A304"/>
<feature type="region of interest" description="Disordered" evidence="1">
    <location>
        <begin position="109"/>
        <end position="147"/>
    </location>
</feature>
<feature type="compositionally biased region" description="Polar residues" evidence="1">
    <location>
        <begin position="115"/>
        <end position="129"/>
    </location>
</feature>